<keyword evidence="2" id="KW-1133">Transmembrane helix</keyword>
<keyword evidence="1" id="KW-0175">Coiled coil</keyword>
<proteinExistence type="predicted"/>
<dbReference type="KEGG" id="cad:Curi_c11050"/>
<dbReference type="HOGENOM" id="CLU_2823349_0_0_9"/>
<evidence type="ECO:0000256" key="1">
    <source>
        <dbReference type="SAM" id="Coils"/>
    </source>
</evidence>
<name>K0AY23_GOTA9</name>
<evidence type="ECO:0000256" key="2">
    <source>
        <dbReference type="SAM" id="Phobius"/>
    </source>
</evidence>
<dbReference type="RefSeq" id="WP_014967256.1">
    <property type="nucleotide sequence ID" value="NC_018664.1"/>
</dbReference>
<keyword evidence="4" id="KW-1185">Reference proteome</keyword>
<gene>
    <name evidence="3" type="ordered locus">Curi_c11050</name>
</gene>
<protein>
    <submittedName>
        <fullName evidence="3">Uncharacterized protein</fullName>
    </submittedName>
</protein>
<accession>K0AY23</accession>
<keyword evidence="2" id="KW-0472">Membrane</keyword>
<reference evidence="3 4" key="1">
    <citation type="journal article" date="2012" name="PLoS ONE">
        <title>The purine-utilizing bacterium Clostridium acidurici 9a: a genome-guided metabolic reconsideration.</title>
        <authorList>
            <person name="Hartwich K."/>
            <person name="Poehlein A."/>
            <person name="Daniel R."/>
        </authorList>
    </citation>
    <scope>NUCLEOTIDE SEQUENCE [LARGE SCALE GENOMIC DNA]</scope>
    <source>
        <strain evidence="4">ATCC 7906 / DSM 604 / BCRC 14475 / CIP 104303 / KCTC 5404 / NCIMB 10678 / 9a</strain>
    </source>
</reference>
<dbReference type="AlphaFoldDB" id="K0AY23"/>
<dbReference type="Proteomes" id="UP000006094">
    <property type="component" value="Chromosome"/>
</dbReference>
<evidence type="ECO:0000313" key="3">
    <source>
        <dbReference type="EMBL" id="AFS78119.1"/>
    </source>
</evidence>
<keyword evidence="2" id="KW-0812">Transmembrane</keyword>
<feature type="coiled-coil region" evidence="1">
    <location>
        <begin position="38"/>
        <end position="65"/>
    </location>
</feature>
<evidence type="ECO:0000313" key="4">
    <source>
        <dbReference type="Proteomes" id="UP000006094"/>
    </source>
</evidence>
<sequence length="66" mass="7743">MRIDSLRILASLFWIGGSILTFIVALETCKQDNKGGVKHEIERIEKEFQIKLEELKNKLQMIEKIR</sequence>
<feature type="transmembrane region" description="Helical" evidence="2">
    <location>
        <begin position="6"/>
        <end position="26"/>
    </location>
</feature>
<dbReference type="EMBL" id="CP003326">
    <property type="protein sequence ID" value="AFS78119.1"/>
    <property type="molecule type" value="Genomic_DNA"/>
</dbReference>
<organism evidence="3 4">
    <name type="scientific">Gottschalkia acidurici (strain ATCC 7906 / DSM 604 / BCRC 14475 / CIP 104303 / KCTC 5404 / NCIMB 10678 / 9a)</name>
    <name type="common">Clostridium acidurici</name>
    <dbReference type="NCBI Taxonomy" id="1128398"/>
    <lineage>
        <taxon>Bacteria</taxon>
        <taxon>Bacillati</taxon>
        <taxon>Bacillota</taxon>
        <taxon>Tissierellia</taxon>
        <taxon>Tissierellales</taxon>
        <taxon>Gottschalkiaceae</taxon>
        <taxon>Gottschalkia</taxon>
    </lineage>
</organism>